<dbReference type="RefSeq" id="WP_380793591.1">
    <property type="nucleotide sequence ID" value="NZ_JBHTKR010000006.1"/>
</dbReference>
<evidence type="ECO:0000313" key="2">
    <source>
        <dbReference type="EMBL" id="MFD1196041.1"/>
    </source>
</evidence>
<evidence type="ECO:0000256" key="1">
    <source>
        <dbReference type="PROSITE-ProRule" id="PRU00339"/>
    </source>
</evidence>
<evidence type="ECO:0008006" key="4">
    <source>
        <dbReference type="Google" id="ProtNLM"/>
    </source>
</evidence>
<accession>A0ABW3TGM9</accession>
<proteinExistence type="predicted"/>
<comment type="caution">
    <text evidence="2">The sequence shown here is derived from an EMBL/GenBank/DDBJ whole genome shotgun (WGS) entry which is preliminary data.</text>
</comment>
<dbReference type="Gene3D" id="1.25.40.10">
    <property type="entry name" value="Tetratricopeptide repeat domain"/>
    <property type="match status" value="1"/>
</dbReference>
<organism evidence="2 3">
    <name type="scientific">Seohaeicola saemankumensis</name>
    <dbReference type="NCBI Taxonomy" id="481181"/>
    <lineage>
        <taxon>Bacteria</taxon>
        <taxon>Pseudomonadati</taxon>
        <taxon>Pseudomonadota</taxon>
        <taxon>Alphaproteobacteria</taxon>
        <taxon>Rhodobacterales</taxon>
        <taxon>Roseobacteraceae</taxon>
        <taxon>Seohaeicola</taxon>
    </lineage>
</organism>
<sequence>MIVSLMGLAACTEGGIANFSSFGDKASTISDTSDRDYYPDDQLLVAAKLQFQNDNYGKANSLFKRALDVAPNDPQALLGYAATSDMLRRFDQSDMAYRKLQPIIGNRIEFHNNYGYSQLLRGNLQVARRHFLIAYEMDPSNEFSANNLELLRNSVNYQRRSRGDLRGI</sequence>
<dbReference type="EMBL" id="JBHTKR010000006">
    <property type="protein sequence ID" value="MFD1196041.1"/>
    <property type="molecule type" value="Genomic_DNA"/>
</dbReference>
<evidence type="ECO:0000313" key="3">
    <source>
        <dbReference type="Proteomes" id="UP001597151"/>
    </source>
</evidence>
<feature type="repeat" description="TPR" evidence="1">
    <location>
        <begin position="40"/>
        <end position="73"/>
    </location>
</feature>
<dbReference type="PROSITE" id="PS50005">
    <property type="entry name" value="TPR"/>
    <property type="match status" value="1"/>
</dbReference>
<dbReference type="SUPFAM" id="SSF48452">
    <property type="entry name" value="TPR-like"/>
    <property type="match status" value="1"/>
</dbReference>
<dbReference type="InterPro" id="IPR011990">
    <property type="entry name" value="TPR-like_helical_dom_sf"/>
</dbReference>
<keyword evidence="1" id="KW-0802">TPR repeat</keyword>
<dbReference type="Proteomes" id="UP001597151">
    <property type="component" value="Unassembled WGS sequence"/>
</dbReference>
<dbReference type="InterPro" id="IPR019734">
    <property type="entry name" value="TPR_rpt"/>
</dbReference>
<gene>
    <name evidence="2" type="ORF">ACFQ3C_15310</name>
</gene>
<protein>
    <recommendedName>
        <fullName evidence="4">Tetratricopeptide repeat protein</fullName>
    </recommendedName>
</protein>
<keyword evidence="3" id="KW-1185">Reference proteome</keyword>
<reference evidence="3" key="1">
    <citation type="journal article" date="2019" name="Int. J. Syst. Evol. Microbiol.">
        <title>The Global Catalogue of Microorganisms (GCM) 10K type strain sequencing project: providing services to taxonomists for standard genome sequencing and annotation.</title>
        <authorList>
            <consortium name="The Broad Institute Genomics Platform"/>
            <consortium name="The Broad Institute Genome Sequencing Center for Infectious Disease"/>
            <person name="Wu L."/>
            <person name="Ma J."/>
        </authorList>
    </citation>
    <scope>NUCLEOTIDE SEQUENCE [LARGE SCALE GENOMIC DNA]</scope>
    <source>
        <strain evidence="3">CCUG 55328</strain>
    </source>
</reference>
<name>A0ABW3TGM9_9RHOB</name>